<dbReference type="PANTHER" id="PTHR11559">
    <property type="entry name" value="CARBOXYLESTERASE"/>
    <property type="match status" value="1"/>
</dbReference>
<dbReference type="InterPro" id="IPR019826">
    <property type="entry name" value="Carboxylesterase_B_AS"/>
</dbReference>
<organism evidence="6 7">
    <name type="scientific">Agromyces lapidis</name>
    <dbReference type="NCBI Taxonomy" id="279574"/>
    <lineage>
        <taxon>Bacteria</taxon>
        <taxon>Bacillati</taxon>
        <taxon>Actinomycetota</taxon>
        <taxon>Actinomycetes</taxon>
        <taxon>Micrococcales</taxon>
        <taxon>Microbacteriaceae</taxon>
        <taxon>Agromyces</taxon>
    </lineage>
</organism>
<dbReference type="InterPro" id="IPR050309">
    <property type="entry name" value="Type-B_Carboxylest/Lipase"/>
</dbReference>
<feature type="region of interest" description="Disordered" evidence="4">
    <location>
        <begin position="60"/>
        <end position="87"/>
    </location>
</feature>
<dbReference type="EC" id="3.1.1.-" evidence="3"/>
<proteinExistence type="inferred from homology"/>
<evidence type="ECO:0000256" key="1">
    <source>
        <dbReference type="ARBA" id="ARBA00005964"/>
    </source>
</evidence>
<protein>
    <recommendedName>
        <fullName evidence="3">Carboxylic ester hydrolase</fullName>
        <ecNumber evidence="3">3.1.1.-</ecNumber>
    </recommendedName>
</protein>
<dbReference type="InterPro" id="IPR002018">
    <property type="entry name" value="CarbesteraseB"/>
</dbReference>
<dbReference type="InterPro" id="IPR029058">
    <property type="entry name" value="AB_hydrolase_fold"/>
</dbReference>
<gene>
    <name evidence="6" type="ORF">ACFFQV_11000</name>
</gene>
<feature type="region of interest" description="Disordered" evidence="4">
    <location>
        <begin position="1"/>
        <end position="22"/>
    </location>
</feature>
<comment type="caution">
    <text evidence="6">The sequence shown here is derived from an EMBL/GenBank/DDBJ whole genome shotgun (WGS) entry which is preliminary data.</text>
</comment>
<comment type="similarity">
    <text evidence="1 3">Belongs to the type-B carboxylesterase/lipase family.</text>
</comment>
<dbReference type="Proteomes" id="UP001589667">
    <property type="component" value="Unassembled WGS sequence"/>
</dbReference>
<evidence type="ECO:0000313" key="7">
    <source>
        <dbReference type="Proteomes" id="UP001589667"/>
    </source>
</evidence>
<name>A0ABV5SSZ8_9MICO</name>
<evidence type="ECO:0000313" key="6">
    <source>
        <dbReference type="EMBL" id="MFB9642816.1"/>
    </source>
</evidence>
<dbReference type="RefSeq" id="WP_157422490.1">
    <property type="nucleotide sequence ID" value="NZ_BAAANI010000002.1"/>
</dbReference>
<dbReference type="SUPFAM" id="SSF53474">
    <property type="entry name" value="alpha/beta-Hydrolases"/>
    <property type="match status" value="1"/>
</dbReference>
<keyword evidence="2 3" id="KW-0378">Hydrolase</keyword>
<feature type="compositionally biased region" description="Low complexity" evidence="4">
    <location>
        <begin position="74"/>
        <end position="84"/>
    </location>
</feature>
<accession>A0ABV5SSZ8</accession>
<feature type="domain" description="Carboxylesterase type B" evidence="5">
    <location>
        <begin position="24"/>
        <end position="482"/>
    </location>
</feature>
<evidence type="ECO:0000259" key="5">
    <source>
        <dbReference type="Pfam" id="PF00135"/>
    </source>
</evidence>
<evidence type="ECO:0000256" key="2">
    <source>
        <dbReference type="ARBA" id="ARBA00022801"/>
    </source>
</evidence>
<evidence type="ECO:0000256" key="4">
    <source>
        <dbReference type="SAM" id="MobiDB-lite"/>
    </source>
</evidence>
<dbReference type="Pfam" id="PF00135">
    <property type="entry name" value="COesterase"/>
    <property type="match status" value="1"/>
</dbReference>
<reference evidence="6 7" key="1">
    <citation type="submission" date="2024-09" db="EMBL/GenBank/DDBJ databases">
        <authorList>
            <person name="Sun Q."/>
            <person name="Mori K."/>
        </authorList>
    </citation>
    <scope>NUCLEOTIDE SEQUENCE [LARGE SCALE GENOMIC DNA]</scope>
    <source>
        <strain evidence="6 7">JCM 14321</strain>
    </source>
</reference>
<sequence>MASRPEDASALRSDTIDEPREAVSVRVGGGMLRGSRSGGIARFLGVPYAAAPFGPLRFAPPAPHPGWPGERDATQPGATAPQAPYGGGLEQVLPSVEVAGDEILNVNVWAPGIGAAEEMRESDGAPEATATGRASLPVLVWVHGGALSRGANALESYDGTTFARDGVVFVAINYRLGSEGFSVLDGAPLNLGLLDVIAALRWVRQEIGAFGGDPARVTVAGQSAGASLIAAALAHPDGAGLADRVILQSGPLAARPRERAGRITRLIAKDLGIAAERDAFAAIAPDGLVAAQLRVTAGTTPVTGGPGFALAVGDGLPDPEVALGGGAADAVPVLIGSTREEARLWLEPTGLTARISALHLAAARLSFKIRGATMRAYRRNRPGASRGELFGALASDILLRLPINRLADARLARGVPTWVYEFAWSSPRLGLGAAHCMELPAVFDRLDAADALALTGGAAPESLADEMHGAWVAFATHGDPGWESWTADRPVRTFDTETRTVLAPREDERASWE</sequence>
<evidence type="ECO:0000256" key="3">
    <source>
        <dbReference type="RuleBase" id="RU361235"/>
    </source>
</evidence>
<keyword evidence="7" id="KW-1185">Reference proteome</keyword>
<dbReference type="EMBL" id="JBHMBL010000002">
    <property type="protein sequence ID" value="MFB9642816.1"/>
    <property type="molecule type" value="Genomic_DNA"/>
</dbReference>
<dbReference type="Gene3D" id="3.40.50.1820">
    <property type="entry name" value="alpha/beta hydrolase"/>
    <property type="match status" value="1"/>
</dbReference>
<dbReference type="PROSITE" id="PS00122">
    <property type="entry name" value="CARBOXYLESTERASE_B_1"/>
    <property type="match status" value="1"/>
</dbReference>